<evidence type="ECO:0000256" key="1">
    <source>
        <dbReference type="SAM" id="MobiDB-lite"/>
    </source>
</evidence>
<evidence type="ECO:0008006" key="6">
    <source>
        <dbReference type="Google" id="ProtNLM"/>
    </source>
</evidence>
<keyword evidence="3" id="KW-0732">Signal</keyword>
<name>A0A9P0DLT5_9CUCU</name>
<keyword evidence="2" id="KW-1133">Transmembrane helix</keyword>
<feature type="transmembrane region" description="Helical" evidence="2">
    <location>
        <begin position="200"/>
        <end position="222"/>
    </location>
</feature>
<feature type="chain" id="PRO_5040458467" description="Glycoprotein" evidence="3">
    <location>
        <begin position="20"/>
        <end position="253"/>
    </location>
</feature>
<feature type="region of interest" description="Disordered" evidence="1">
    <location>
        <begin position="37"/>
        <end position="73"/>
    </location>
</feature>
<keyword evidence="2" id="KW-0472">Membrane</keyword>
<gene>
    <name evidence="4" type="ORF">CEUTPL_LOCUS5004</name>
</gene>
<dbReference type="EMBL" id="OU892278">
    <property type="protein sequence ID" value="CAH1126139.1"/>
    <property type="molecule type" value="Genomic_DNA"/>
</dbReference>
<protein>
    <recommendedName>
        <fullName evidence="6">Glycoprotein</fullName>
    </recommendedName>
</protein>
<accession>A0A9P0DLT5</accession>
<evidence type="ECO:0000313" key="5">
    <source>
        <dbReference type="Proteomes" id="UP001152799"/>
    </source>
</evidence>
<evidence type="ECO:0000256" key="3">
    <source>
        <dbReference type="SAM" id="SignalP"/>
    </source>
</evidence>
<organism evidence="4 5">
    <name type="scientific">Ceutorhynchus assimilis</name>
    <name type="common">cabbage seed weevil</name>
    <dbReference type="NCBI Taxonomy" id="467358"/>
    <lineage>
        <taxon>Eukaryota</taxon>
        <taxon>Metazoa</taxon>
        <taxon>Ecdysozoa</taxon>
        <taxon>Arthropoda</taxon>
        <taxon>Hexapoda</taxon>
        <taxon>Insecta</taxon>
        <taxon>Pterygota</taxon>
        <taxon>Neoptera</taxon>
        <taxon>Endopterygota</taxon>
        <taxon>Coleoptera</taxon>
        <taxon>Polyphaga</taxon>
        <taxon>Cucujiformia</taxon>
        <taxon>Curculionidae</taxon>
        <taxon>Ceutorhynchinae</taxon>
        <taxon>Ceutorhynchus</taxon>
    </lineage>
</organism>
<evidence type="ECO:0000313" key="4">
    <source>
        <dbReference type="EMBL" id="CAH1126139.1"/>
    </source>
</evidence>
<reference evidence="4" key="1">
    <citation type="submission" date="2022-01" db="EMBL/GenBank/DDBJ databases">
        <authorList>
            <person name="King R."/>
        </authorList>
    </citation>
    <scope>NUCLEOTIDE SEQUENCE</scope>
</reference>
<dbReference type="Proteomes" id="UP001152799">
    <property type="component" value="Chromosome 2"/>
</dbReference>
<dbReference type="AlphaFoldDB" id="A0A9P0DLT5"/>
<dbReference type="OrthoDB" id="8197303at2759"/>
<evidence type="ECO:0000256" key="2">
    <source>
        <dbReference type="SAM" id="Phobius"/>
    </source>
</evidence>
<sequence length="253" mass="28623">MKTTFIVLSALCAVLLVQCDDSPHHIDQRILEKRNETGTVLPDDAQSNSTTLSTTKEFTSTTQTPQEASTVSPIQTSTKFNVTSLLRKKLGQELGGQQDELVDDSLKVVPLRSEHNDTIDAEVKDLLEDDLPIKQSILEQHQHPLEPIEPVPIPDKIDKQVELIEDGENTEDMLRRHRKENLMESVEGIQKIERLPNTPIAIIFVTMFVALSIICYAGLLVYRKYLENRYGSRTLLVDADELAHPNDMRHFTI</sequence>
<keyword evidence="5" id="KW-1185">Reference proteome</keyword>
<keyword evidence="2" id="KW-0812">Transmembrane</keyword>
<proteinExistence type="predicted"/>
<feature type="signal peptide" evidence="3">
    <location>
        <begin position="1"/>
        <end position="19"/>
    </location>
</feature>
<feature type="compositionally biased region" description="Low complexity" evidence="1">
    <location>
        <begin position="49"/>
        <end position="64"/>
    </location>
</feature>